<dbReference type="Proteomes" id="UP001059597">
    <property type="component" value="Plasmid SNP1"/>
</dbReference>
<keyword evidence="1" id="KW-0614">Plasmid</keyword>
<sequence length="108" mass="11754">MLDQCDVRGPVGREAQVGLVDVTQPSVLQRVDPADHGGVADVAAAGDQERGDRDVQVLQPRLAAGDRRDRLVGAGPGEHLQQDLFEFRLQRGQVQPPVVVEDDLRVVR</sequence>
<accession>A0ABM8A7L2</accession>
<organism evidence="1 2">
    <name type="scientific">Streptomyces nigrescens</name>
    <dbReference type="NCBI Taxonomy" id="1920"/>
    <lineage>
        <taxon>Bacteria</taxon>
        <taxon>Bacillati</taxon>
        <taxon>Actinomycetota</taxon>
        <taxon>Actinomycetes</taxon>
        <taxon>Kitasatosporales</taxon>
        <taxon>Streptomycetaceae</taxon>
        <taxon>Streptomyces</taxon>
    </lineage>
</organism>
<evidence type="ECO:0000313" key="2">
    <source>
        <dbReference type="Proteomes" id="UP001059597"/>
    </source>
</evidence>
<geneLocation type="plasmid" evidence="1 2">
    <name>SNP1</name>
</geneLocation>
<reference evidence="1" key="1">
    <citation type="submission" date="2022-06" db="EMBL/GenBank/DDBJ databases">
        <title>Complete genome sequence of Streptomyces nigrescens HEK616.</title>
        <authorList>
            <person name="Asamizu S."/>
            <person name="Onaka H."/>
        </authorList>
    </citation>
    <scope>NUCLEOTIDE SEQUENCE</scope>
    <source>
        <strain evidence="1">HEK616</strain>
        <plasmid evidence="1">SNP1</plasmid>
    </source>
</reference>
<proteinExistence type="predicted"/>
<gene>
    <name evidence="1" type="ORF">HEK616_82280</name>
</gene>
<name>A0ABM8A7L2_STRNI</name>
<evidence type="ECO:0000313" key="1">
    <source>
        <dbReference type="EMBL" id="BDM74741.1"/>
    </source>
</evidence>
<dbReference type="EMBL" id="AP026074">
    <property type="protein sequence ID" value="BDM74741.1"/>
    <property type="molecule type" value="Genomic_DNA"/>
</dbReference>
<keyword evidence="2" id="KW-1185">Reference proteome</keyword>
<protein>
    <submittedName>
        <fullName evidence="1">Uncharacterized protein</fullName>
    </submittedName>
</protein>